<dbReference type="InterPro" id="IPR027417">
    <property type="entry name" value="P-loop_NTPase"/>
</dbReference>
<dbReference type="EMBL" id="LWMT01000097">
    <property type="protein sequence ID" value="KZX15425.1"/>
    <property type="molecule type" value="Genomic_DNA"/>
</dbReference>
<dbReference type="InterPro" id="IPR012547">
    <property type="entry name" value="PDDEXK_9"/>
</dbReference>
<dbReference type="SUPFAM" id="SSF52540">
    <property type="entry name" value="P-loop containing nucleoside triphosphate hydrolases"/>
    <property type="match status" value="1"/>
</dbReference>
<name>A0A166DBW5_9EURY</name>
<dbReference type="Pfam" id="PF08011">
    <property type="entry name" value="PDDEXK_9"/>
    <property type="match status" value="1"/>
</dbReference>
<feature type="domain" description="AAA-ATPase-like" evidence="1">
    <location>
        <begin position="2"/>
        <end position="174"/>
    </location>
</feature>
<organism evidence="2 3">
    <name type="scientific">Methanobrevibacter filiformis</name>
    <dbReference type="NCBI Taxonomy" id="55758"/>
    <lineage>
        <taxon>Archaea</taxon>
        <taxon>Methanobacteriati</taxon>
        <taxon>Methanobacteriota</taxon>
        <taxon>Methanomada group</taxon>
        <taxon>Methanobacteria</taxon>
        <taxon>Methanobacteriales</taxon>
        <taxon>Methanobacteriaceae</taxon>
        <taxon>Methanobrevibacter</taxon>
    </lineage>
</organism>
<dbReference type="PANTHER" id="PTHR34825:SF1">
    <property type="entry name" value="AAA-ATPASE-LIKE DOMAIN-CONTAINING PROTEIN"/>
    <property type="match status" value="1"/>
</dbReference>
<evidence type="ECO:0000259" key="1">
    <source>
        <dbReference type="Pfam" id="PF09820"/>
    </source>
</evidence>
<accession>A0A166DBW5</accession>
<dbReference type="PANTHER" id="PTHR34825">
    <property type="entry name" value="CONSERVED PROTEIN, WITH A WEAK D-GALACTARATE DEHYDRATASE/ALTRONATE HYDROLASE DOMAIN"/>
    <property type="match status" value="1"/>
</dbReference>
<keyword evidence="3" id="KW-1185">Reference proteome</keyword>
<dbReference type="PATRIC" id="fig|55758.3.peg.725"/>
<evidence type="ECO:0000313" key="3">
    <source>
        <dbReference type="Proteomes" id="UP000077066"/>
    </source>
</evidence>
<dbReference type="Pfam" id="PF09820">
    <property type="entry name" value="AAA-ATPase_like"/>
    <property type="match status" value="1"/>
</dbReference>
<comment type="caution">
    <text evidence="2">The sequence shown here is derived from an EMBL/GenBank/DDBJ whole genome shotgun (WGS) entry which is preliminary data.</text>
</comment>
<dbReference type="InterPro" id="IPR018631">
    <property type="entry name" value="AAA-ATPase-like_dom"/>
</dbReference>
<sequence length="492" mass="57629">MYELVKTGKTYFLSRPRRFGKSLLVSTLKEIFQGNKKLFKDLYIYDKWDWTKSYPVIHLDLGEINHENPDNLEVSLDFYLDMVAEEYSITLKAPNESMKFAELIKKLHKSFNQKVVVLIDEHDKPMIDNMDDLKIADANRKVLRSFYEILKSNDEHLRFVLITGVSKFAITSIFSGLNNPIDITLDPSFSNICGYTHTDLEDYFKEYIEKLARNESLDYAETLDKINYWYDGYSWDGENRVYNPYSTLLLFKIKEFSNYWFESGTPTVLIESLKKKNNLKPIFEPIRAIKSDFNSFDFNSIKINALLFQTGYLTITEKKSVNGTIEYMLDVPNHEVQESLMNELLTAFTDLSGGELLDLRNEIYKHILNKDSHGLTDVLEEIYNQIPYLLKGDNEGFYHSIFLIILYLFGIEPQGEVQTFTGRIDAVFKIKDQPIITEIKYSKEKSLDLLLNKAFNQIEDRKYYNKYKSKNPIYLALAFTNKDIGCEFRENY</sequence>
<proteinExistence type="predicted"/>
<reference evidence="2 3" key="1">
    <citation type="submission" date="2016-04" db="EMBL/GenBank/DDBJ databases">
        <title>Genome sequence of Methanobrevibacter filiformis DSM 11501.</title>
        <authorList>
            <person name="Poehlein A."/>
            <person name="Seedorf H."/>
            <person name="Daniel R."/>
        </authorList>
    </citation>
    <scope>NUCLEOTIDE SEQUENCE [LARGE SCALE GENOMIC DNA]</scope>
    <source>
        <strain evidence="2 3">DSM 11501</strain>
    </source>
</reference>
<dbReference type="Proteomes" id="UP000077066">
    <property type="component" value="Unassembled WGS sequence"/>
</dbReference>
<gene>
    <name evidence="2" type="ORF">MBFIL_06440</name>
</gene>
<evidence type="ECO:0000313" key="2">
    <source>
        <dbReference type="EMBL" id="KZX15425.1"/>
    </source>
</evidence>
<dbReference type="Gene3D" id="3.40.50.300">
    <property type="entry name" value="P-loop containing nucleotide triphosphate hydrolases"/>
    <property type="match status" value="1"/>
</dbReference>
<dbReference type="AlphaFoldDB" id="A0A166DBW5"/>
<dbReference type="OrthoDB" id="74831at2157"/>
<protein>
    <submittedName>
        <fullName evidence="2">Putative AAA-ATPase</fullName>
    </submittedName>
</protein>